<dbReference type="EMBL" id="JQ245707">
    <property type="protein sequence ID" value="AEZ65620.1"/>
    <property type="molecule type" value="Genomic_DNA"/>
</dbReference>
<name>H6WG75_9CAUD</name>
<feature type="coiled-coil region" evidence="1">
    <location>
        <begin position="51"/>
        <end position="89"/>
    </location>
</feature>
<dbReference type="KEGG" id="vg:73726259"/>
<evidence type="ECO:0000256" key="1">
    <source>
        <dbReference type="SAM" id="Coils"/>
    </source>
</evidence>
<reference evidence="4 5" key="1">
    <citation type="journal article" date="2012" name="Proc. Natl. Acad. Sci. U.S.A.">
        <title>A novel lineage of myoviruses infecting cyanobacteria is widespread in the oceans.</title>
        <authorList>
            <person name="Sabehi G."/>
            <person name="Shaulov L."/>
            <person name="Silver D.H."/>
            <person name="Yanai I."/>
            <person name="Harel A."/>
            <person name="Lindell D."/>
        </authorList>
    </citation>
    <scope>NUCLEOTIDE SEQUENCE [LARGE SCALE GENOMIC DNA]</scope>
</reference>
<evidence type="ECO:0000313" key="4">
    <source>
        <dbReference type="EMBL" id="AEZ65620.1"/>
    </source>
</evidence>
<keyword evidence="5" id="KW-1185">Reference proteome</keyword>
<dbReference type="InterPro" id="IPR055625">
    <property type="entry name" value="DUF7201"/>
</dbReference>
<evidence type="ECO:0000259" key="3">
    <source>
        <dbReference type="Pfam" id="PF23831"/>
    </source>
</evidence>
<keyword evidence="1" id="KW-0175">Coiled coil</keyword>
<sequence>MGVFNDSRVSVIETKLENHERYFVKLDESIEKLSDVSLSIKEMLIKHEGKLEERALEEDALYEKIEELKQESHREHNELTERIISVEKKVEDLTKWRYLVAGGLVIVGLFIGQVVPGFNRVPTPILQELVK</sequence>
<proteinExistence type="predicted"/>
<evidence type="ECO:0000256" key="2">
    <source>
        <dbReference type="SAM" id="Phobius"/>
    </source>
</evidence>
<dbReference type="GeneID" id="73726259"/>
<feature type="transmembrane region" description="Helical" evidence="2">
    <location>
        <begin position="98"/>
        <end position="118"/>
    </location>
</feature>
<protein>
    <recommendedName>
        <fullName evidence="3">DUF7201 domain-containing protein</fullName>
    </recommendedName>
</protein>
<keyword evidence="2" id="KW-1133">Transmembrane helix</keyword>
<keyword evidence="2" id="KW-0472">Membrane</keyword>
<dbReference type="Pfam" id="PF23831">
    <property type="entry name" value="DUF7201"/>
    <property type="match status" value="1"/>
</dbReference>
<keyword evidence="2" id="KW-0812">Transmembrane</keyword>
<evidence type="ECO:0000313" key="5">
    <source>
        <dbReference type="Proteomes" id="UP000007178"/>
    </source>
</evidence>
<dbReference type="RefSeq" id="YP_007006033.1">
    <property type="nucleotide sequence ID" value="NC_019516.2"/>
</dbReference>
<feature type="domain" description="DUF7201" evidence="3">
    <location>
        <begin position="6"/>
        <end position="115"/>
    </location>
</feature>
<dbReference type="Proteomes" id="UP000007178">
    <property type="component" value="Segment"/>
</dbReference>
<accession>H6WG75</accession>
<organism evidence="4 5">
    <name type="scientific">Cyanophage S-TIM5</name>
    <dbReference type="NCBI Taxonomy" id="1137745"/>
    <lineage>
        <taxon>Viruses</taxon>
        <taxon>Duplodnaviria</taxon>
        <taxon>Heunggongvirae</taxon>
        <taxon>Uroviricota</taxon>
        <taxon>Caudoviricetes</taxon>
        <taxon>Aurunvirus</taxon>
        <taxon>Aurunvirus STIM5</taxon>
    </lineage>
</organism>